<keyword evidence="4" id="KW-1185">Reference proteome</keyword>
<name>A0ABU7MEK0_9ACTN</name>
<gene>
    <name evidence="3" type="ORF">VZC37_11705</name>
</gene>
<evidence type="ECO:0000313" key="4">
    <source>
        <dbReference type="Proteomes" id="UP001347146"/>
    </source>
</evidence>
<proteinExistence type="predicted"/>
<dbReference type="Proteomes" id="UP001347146">
    <property type="component" value="Unassembled WGS sequence"/>
</dbReference>
<feature type="signal peptide" evidence="2">
    <location>
        <begin position="1"/>
        <end position="20"/>
    </location>
</feature>
<keyword evidence="2" id="KW-0732">Signal</keyword>
<comment type="caution">
    <text evidence="3">The sequence shown here is derived from an EMBL/GenBank/DDBJ whole genome shotgun (WGS) entry which is preliminary data.</text>
</comment>
<dbReference type="EMBL" id="JAZDUF010000003">
    <property type="protein sequence ID" value="MEE3851001.1"/>
    <property type="molecule type" value="Genomic_DNA"/>
</dbReference>
<organism evidence="3 4">
    <name type="scientific">Gordonia sesuvii</name>
    <dbReference type="NCBI Taxonomy" id="3116777"/>
    <lineage>
        <taxon>Bacteria</taxon>
        <taxon>Bacillati</taxon>
        <taxon>Actinomycetota</taxon>
        <taxon>Actinomycetes</taxon>
        <taxon>Mycobacteriales</taxon>
        <taxon>Gordoniaceae</taxon>
        <taxon>Gordonia</taxon>
    </lineage>
</organism>
<accession>A0ABU7MEK0</accession>
<protein>
    <submittedName>
        <fullName evidence="3">Uncharacterized protein</fullName>
    </submittedName>
</protein>
<evidence type="ECO:0000313" key="3">
    <source>
        <dbReference type="EMBL" id="MEE3851001.1"/>
    </source>
</evidence>
<evidence type="ECO:0000256" key="1">
    <source>
        <dbReference type="SAM" id="MobiDB-lite"/>
    </source>
</evidence>
<feature type="region of interest" description="Disordered" evidence="1">
    <location>
        <begin position="34"/>
        <end position="55"/>
    </location>
</feature>
<evidence type="ECO:0000256" key="2">
    <source>
        <dbReference type="SAM" id="SignalP"/>
    </source>
</evidence>
<reference evidence="3 4" key="1">
    <citation type="submission" date="2024-01" db="EMBL/GenBank/DDBJ databases">
        <title>Draft genome sequence of Gordonia sp. LSe1-13.</title>
        <authorList>
            <person name="Suphannarot A."/>
            <person name="Mingma R."/>
        </authorList>
    </citation>
    <scope>NUCLEOTIDE SEQUENCE [LARGE SCALE GENOMIC DNA]</scope>
    <source>
        <strain evidence="3 4">LSe1-13</strain>
    </source>
</reference>
<sequence length="280" mass="29123">MEWPKSIRALPIVAILVASAAAALSNPAQTTAAEISRPSTVGVEPGSAAGLEPRQAAGPPPGAILLGIAKNQWSYCVLLCPPMIEFAFNVTTATLNAPEVYDRALAETGSESRARGIALTTVTGPASDGIDKMFSLDIALVVPKVKNVMGVTAVEMMTVADLALSGDTPDEVGAAYDTGRTRILEAVETPMMYNPPDLRQPDTRLQYAAVNAVDIGWTAGYVVPEMMMIGGAASVDKAADALAATGDPAQARDAGLASLNQVIHEAGLVLRDSITNRRQP</sequence>
<feature type="chain" id="PRO_5045058198" evidence="2">
    <location>
        <begin position="21"/>
        <end position="280"/>
    </location>
</feature>
<dbReference type="RefSeq" id="WP_330432672.1">
    <property type="nucleotide sequence ID" value="NZ_JAZDUF010000003.1"/>
</dbReference>